<evidence type="ECO:0000259" key="1">
    <source>
        <dbReference type="PROSITE" id="PS50181"/>
    </source>
</evidence>
<dbReference type="InterPro" id="IPR017451">
    <property type="entry name" value="F-box-assoc_interact_dom"/>
</dbReference>
<sequence>MANLPVEVITEILSRLPVKSLLRCRSTCKCWRSLIDTTHFILFHLTKSHTALIIRHRSHLYSLDPQTLNCHHKPLELTHPLMCYSNSIKVLGSCNGLLCISNVADDIALWNPSLRRHRILPADRFHRPESSLFAARVYGFGFDALSNDYKLVSITYFVDLHNRTFDSQVQLYTLKSDAWRNLPNMPYALCCARTMGVFVSSSLHWVVTRKLEPDQPDLVVAFDLTRERFREVPLPVTVTGNFDMEVALLGGCLSVVENRGNAFDVWVMRQYGLRDTWVKLFTLSDNVHTGSVKFKSVRPLAFDHERDRVLFEQNRSKLCWYDLGSGEVGYVQITGMGNSIEGTVCVGSLVPPSLLCHDERLGHENIRKKRYTIPMLIHCCFNQNQSVISVFTFRNGKLLILLLLLYCVLCGVWFCKFCSV</sequence>
<dbReference type="PANTHER" id="PTHR31672:SF13">
    <property type="entry name" value="F-BOX PROTEIN CPR30-LIKE"/>
    <property type="match status" value="1"/>
</dbReference>
<dbReference type="InterPro" id="IPR050796">
    <property type="entry name" value="SCF_F-box_component"/>
</dbReference>
<dbReference type="SUPFAM" id="SSF81383">
    <property type="entry name" value="F-box domain"/>
    <property type="match status" value="1"/>
</dbReference>
<dbReference type="STRING" id="3821.A0A151SU61"/>
<dbReference type="CDD" id="cd22157">
    <property type="entry name" value="F-box_AtFBW1-like"/>
    <property type="match status" value="1"/>
</dbReference>
<dbReference type="EMBL" id="CM003613">
    <property type="protein sequence ID" value="KYP58299.1"/>
    <property type="molecule type" value="Genomic_DNA"/>
</dbReference>
<dbReference type="InterPro" id="IPR006527">
    <property type="entry name" value="F-box-assoc_dom_typ1"/>
</dbReference>
<feature type="domain" description="F-box" evidence="1">
    <location>
        <begin position="1"/>
        <end position="45"/>
    </location>
</feature>
<gene>
    <name evidence="2" type="ORF">KK1_004599</name>
</gene>
<dbReference type="NCBIfam" id="TIGR01640">
    <property type="entry name" value="F_box_assoc_1"/>
    <property type="match status" value="1"/>
</dbReference>
<protein>
    <submittedName>
        <fullName evidence="2">F-box protein At4g12560 family</fullName>
    </submittedName>
</protein>
<dbReference type="AlphaFoldDB" id="A0A151SU61"/>
<dbReference type="Proteomes" id="UP000075243">
    <property type="component" value="Chromosome 11"/>
</dbReference>
<dbReference type="InterPro" id="IPR036047">
    <property type="entry name" value="F-box-like_dom_sf"/>
</dbReference>
<dbReference type="InterPro" id="IPR011043">
    <property type="entry name" value="Gal_Oxase/kelch_b-propeller"/>
</dbReference>
<dbReference type="SUPFAM" id="SSF50965">
    <property type="entry name" value="Galactose oxidase, central domain"/>
    <property type="match status" value="1"/>
</dbReference>
<proteinExistence type="predicted"/>
<keyword evidence="3" id="KW-1185">Reference proteome</keyword>
<organism evidence="2 3">
    <name type="scientific">Cajanus cajan</name>
    <name type="common">Pigeon pea</name>
    <name type="synonym">Cajanus indicus</name>
    <dbReference type="NCBI Taxonomy" id="3821"/>
    <lineage>
        <taxon>Eukaryota</taxon>
        <taxon>Viridiplantae</taxon>
        <taxon>Streptophyta</taxon>
        <taxon>Embryophyta</taxon>
        <taxon>Tracheophyta</taxon>
        <taxon>Spermatophyta</taxon>
        <taxon>Magnoliopsida</taxon>
        <taxon>eudicotyledons</taxon>
        <taxon>Gunneridae</taxon>
        <taxon>Pentapetalae</taxon>
        <taxon>rosids</taxon>
        <taxon>fabids</taxon>
        <taxon>Fabales</taxon>
        <taxon>Fabaceae</taxon>
        <taxon>Papilionoideae</taxon>
        <taxon>50 kb inversion clade</taxon>
        <taxon>NPAAA clade</taxon>
        <taxon>indigoferoid/millettioid clade</taxon>
        <taxon>Phaseoleae</taxon>
        <taxon>Cajanus</taxon>
    </lineage>
</organism>
<dbReference type="InterPro" id="IPR001810">
    <property type="entry name" value="F-box_dom"/>
</dbReference>
<dbReference type="PANTHER" id="PTHR31672">
    <property type="entry name" value="BNACNNG10540D PROTEIN"/>
    <property type="match status" value="1"/>
</dbReference>
<evidence type="ECO:0000313" key="2">
    <source>
        <dbReference type="EMBL" id="KYP58299.1"/>
    </source>
</evidence>
<dbReference type="PROSITE" id="PS50181">
    <property type="entry name" value="FBOX"/>
    <property type="match status" value="1"/>
</dbReference>
<name>A0A151SU61_CAJCA</name>
<dbReference type="Gene3D" id="1.20.1280.50">
    <property type="match status" value="1"/>
</dbReference>
<reference evidence="2 3" key="1">
    <citation type="journal article" date="2012" name="Nat. Biotechnol.">
        <title>Draft genome sequence of pigeonpea (Cajanus cajan), an orphan legume crop of resource-poor farmers.</title>
        <authorList>
            <person name="Varshney R.K."/>
            <person name="Chen W."/>
            <person name="Li Y."/>
            <person name="Bharti A.K."/>
            <person name="Saxena R.K."/>
            <person name="Schlueter J.A."/>
            <person name="Donoghue M.T."/>
            <person name="Azam S."/>
            <person name="Fan G."/>
            <person name="Whaley A.M."/>
            <person name="Farmer A.D."/>
            <person name="Sheridan J."/>
            <person name="Iwata A."/>
            <person name="Tuteja R."/>
            <person name="Penmetsa R.V."/>
            <person name="Wu W."/>
            <person name="Upadhyaya H.D."/>
            <person name="Yang S.P."/>
            <person name="Shah T."/>
            <person name="Saxena K.B."/>
            <person name="Michael T."/>
            <person name="McCombie W.R."/>
            <person name="Yang B."/>
            <person name="Zhang G."/>
            <person name="Yang H."/>
            <person name="Wang J."/>
            <person name="Spillane C."/>
            <person name="Cook D.R."/>
            <person name="May G.D."/>
            <person name="Xu X."/>
            <person name="Jackson S.A."/>
        </authorList>
    </citation>
    <scope>NUCLEOTIDE SEQUENCE [LARGE SCALE GENOMIC DNA]</scope>
    <source>
        <strain evidence="3">cv. Asha</strain>
    </source>
</reference>
<accession>A0A151SU61</accession>
<dbReference type="Pfam" id="PF00646">
    <property type="entry name" value="F-box"/>
    <property type="match status" value="1"/>
</dbReference>
<dbReference type="Pfam" id="PF07734">
    <property type="entry name" value="FBA_1"/>
    <property type="match status" value="1"/>
</dbReference>
<dbReference type="Gramene" id="C.cajan_04487.t">
    <property type="protein sequence ID" value="C.cajan_04487.t.cds1"/>
    <property type="gene ID" value="C.cajan_04487"/>
</dbReference>
<dbReference type="OMA" id="CICNIAD"/>
<dbReference type="SMART" id="SM00256">
    <property type="entry name" value="FBOX"/>
    <property type="match status" value="1"/>
</dbReference>
<evidence type="ECO:0000313" key="3">
    <source>
        <dbReference type="Proteomes" id="UP000075243"/>
    </source>
</evidence>